<gene>
    <name evidence="1" type="primary">slyX</name>
    <name evidence="3" type="ORF">J3R73_005771</name>
</gene>
<proteinExistence type="inferred from homology"/>
<comment type="caution">
    <text evidence="3">The sequence shown here is derived from an EMBL/GenBank/DDBJ whole genome shotgun (WGS) entry which is preliminary data.</text>
</comment>
<keyword evidence="4" id="KW-1185">Reference proteome</keyword>
<dbReference type="PANTHER" id="PTHR36508">
    <property type="entry name" value="PROTEIN SLYX"/>
    <property type="match status" value="1"/>
</dbReference>
<evidence type="ECO:0000256" key="1">
    <source>
        <dbReference type="HAMAP-Rule" id="MF_00715"/>
    </source>
</evidence>
<evidence type="ECO:0000313" key="4">
    <source>
        <dbReference type="Proteomes" id="UP001237448"/>
    </source>
</evidence>
<accession>A0ABU0FMY6</accession>
<protein>
    <recommendedName>
        <fullName evidence="1">Protein SlyX homolog</fullName>
    </recommendedName>
</protein>
<reference evidence="3 4" key="1">
    <citation type="submission" date="2023-07" db="EMBL/GenBank/DDBJ databases">
        <title>Genomic Encyclopedia of Type Strains, Phase IV (KMG-IV): sequencing the most valuable type-strain genomes for metagenomic binning, comparative biology and taxonomic classification.</title>
        <authorList>
            <person name="Goeker M."/>
        </authorList>
    </citation>
    <scope>NUCLEOTIDE SEQUENCE [LARGE SCALE GENOMIC DNA]</scope>
    <source>
        <strain evidence="3 4">DSM 5896</strain>
    </source>
</reference>
<feature type="coiled-coil region" evidence="2">
    <location>
        <begin position="11"/>
        <end position="59"/>
    </location>
</feature>
<dbReference type="PANTHER" id="PTHR36508:SF1">
    <property type="entry name" value="PROTEIN SLYX"/>
    <property type="match status" value="1"/>
</dbReference>
<name>A0ABU0FMY6_9HYPH</name>
<dbReference type="Gene3D" id="1.20.5.300">
    <property type="match status" value="1"/>
</dbReference>
<evidence type="ECO:0000313" key="3">
    <source>
        <dbReference type="EMBL" id="MDQ0395979.1"/>
    </source>
</evidence>
<dbReference type="InterPro" id="IPR007236">
    <property type="entry name" value="SlyX"/>
</dbReference>
<dbReference type="EMBL" id="JAUSVK010000001">
    <property type="protein sequence ID" value="MDQ0395979.1"/>
    <property type="molecule type" value="Genomic_DNA"/>
</dbReference>
<keyword evidence="2" id="KW-0175">Coiled coil</keyword>
<dbReference type="HAMAP" id="MF_00715">
    <property type="entry name" value="SlyX"/>
    <property type="match status" value="1"/>
</dbReference>
<sequence>MNDIDTLTARIDTLETRLAFQDEIIEDLNQAIVAQWKQIEALTRRLARLDDRMQATELRADLAGLPEPPPPHY</sequence>
<dbReference type="Proteomes" id="UP001237448">
    <property type="component" value="Unassembled WGS sequence"/>
</dbReference>
<evidence type="ECO:0000256" key="2">
    <source>
        <dbReference type="SAM" id="Coils"/>
    </source>
</evidence>
<dbReference type="RefSeq" id="WP_307435510.1">
    <property type="nucleotide sequence ID" value="NZ_JAUSVK010000001.1"/>
</dbReference>
<dbReference type="Pfam" id="PF04102">
    <property type="entry name" value="SlyX"/>
    <property type="match status" value="1"/>
</dbReference>
<organism evidence="3 4">
    <name type="scientific">Labrys monachus</name>
    <dbReference type="NCBI Taxonomy" id="217067"/>
    <lineage>
        <taxon>Bacteria</taxon>
        <taxon>Pseudomonadati</taxon>
        <taxon>Pseudomonadota</taxon>
        <taxon>Alphaproteobacteria</taxon>
        <taxon>Hyphomicrobiales</taxon>
        <taxon>Xanthobacteraceae</taxon>
        <taxon>Labrys</taxon>
    </lineage>
</organism>
<comment type="similarity">
    <text evidence="1">Belongs to the SlyX family.</text>
</comment>